<feature type="compositionally biased region" description="Acidic residues" evidence="1">
    <location>
        <begin position="30"/>
        <end position="46"/>
    </location>
</feature>
<proteinExistence type="predicted"/>
<dbReference type="OrthoDB" id="6675168at2759"/>
<name>A0A9N9X6J3_DIABA</name>
<dbReference type="EMBL" id="OU898276">
    <property type="protein sequence ID" value="CAG9826678.1"/>
    <property type="molecule type" value="Genomic_DNA"/>
</dbReference>
<reference evidence="2" key="1">
    <citation type="submission" date="2022-01" db="EMBL/GenBank/DDBJ databases">
        <authorList>
            <person name="King R."/>
        </authorList>
    </citation>
    <scope>NUCLEOTIDE SEQUENCE</scope>
</reference>
<accession>A0A9N9X6J3</accession>
<sequence>MVVARPTVGKMGEYEAEQARLLKLFDECTSDDEIPSEEEYHSDEELTQIRSDSEPDSEHEVMNESSSDEDLTSRQLRVQAEIQLSSNERIGTDNEEMQTEIFHSVELTDVESASYPGSSGSKEINLHVLKPALSSPVNLKENTHLLNVLASEVTSGDNSSSGSSNLWEPSDSEREHGKADSEDP</sequence>
<feature type="compositionally biased region" description="Low complexity" evidence="1">
    <location>
        <begin position="155"/>
        <end position="165"/>
    </location>
</feature>
<feature type="region of interest" description="Disordered" evidence="1">
    <location>
        <begin position="30"/>
        <end position="73"/>
    </location>
</feature>
<evidence type="ECO:0000313" key="2">
    <source>
        <dbReference type="EMBL" id="CAG9826678.1"/>
    </source>
</evidence>
<feature type="compositionally biased region" description="Basic and acidic residues" evidence="1">
    <location>
        <begin position="171"/>
        <end position="184"/>
    </location>
</feature>
<organism evidence="2 3">
    <name type="scientific">Diabrotica balteata</name>
    <name type="common">Banded cucumber beetle</name>
    <dbReference type="NCBI Taxonomy" id="107213"/>
    <lineage>
        <taxon>Eukaryota</taxon>
        <taxon>Metazoa</taxon>
        <taxon>Ecdysozoa</taxon>
        <taxon>Arthropoda</taxon>
        <taxon>Hexapoda</taxon>
        <taxon>Insecta</taxon>
        <taxon>Pterygota</taxon>
        <taxon>Neoptera</taxon>
        <taxon>Endopterygota</taxon>
        <taxon>Coleoptera</taxon>
        <taxon>Polyphaga</taxon>
        <taxon>Cucujiformia</taxon>
        <taxon>Chrysomeloidea</taxon>
        <taxon>Chrysomelidae</taxon>
        <taxon>Galerucinae</taxon>
        <taxon>Diabroticina</taxon>
        <taxon>Diabroticites</taxon>
        <taxon>Diabrotica</taxon>
    </lineage>
</organism>
<feature type="compositionally biased region" description="Basic and acidic residues" evidence="1">
    <location>
        <begin position="51"/>
        <end position="62"/>
    </location>
</feature>
<evidence type="ECO:0000313" key="3">
    <source>
        <dbReference type="Proteomes" id="UP001153709"/>
    </source>
</evidence>
<keyword evidence="3" id="KW-1185">Reference proteome</keyword>
<gene>
    <name evidence="2" type="ORF">DIABBA_LOCUS773</name>
</gene>
<protein>
    <submittedName>
        <fullName evidence="2">Uncharacterized protein</fullName>
    </submittedName>
</protein>
<evidence type="ECO:0000256" key="1">
    <source>
        <dbReference type="SAM" id="MobiDB-lite"/>
    </source>
</evidence>
<dbReference type="Proteomes" id="UP001153709">
    <property type="component" value="Chromosome 1"/>
</dbReference>
<dbReference type="AlphaFoldDB" id="A0A9N9X6J3"/>
<feature type="region of interest" description="Disordered" evidence="1">
    <location>
        <begin position="153"/>
        <end position="184"/>
    </location>
</feature>